<dbReference type="SMART" id="SM01043">
    <property type="entry name" value="BTAD"/>
    <property type="match status" value="1"/>
</dbReference>
<dbReference type="InterPro" id="IPR010852">
    <property type="entry name" value="ABATE"/>
</dbReference>
<comment type="caution">
    <text evidence="7">The sequence shown here is derived from an EMBL/GenBank/DDBJ whole genome shotgun (WGS) entry which is preliminary data.</text>
</comment>
<evidence type="ECO:0000256" key="2">
    <source>
        <dbReference type="ARBA" id="ARBA00023015"/>
    </source>
</evidence>
<proteinExistence type="inferred from homology"/>
<dbReference type="InterPro" id="IPR011990">
    <property type="entry name" value="TPR-like_helical_dom_sf"/>
</dbReference>
<feature type="DNA-binding region" description="OmpR/PhoB-type" evidence="5">
    <location>
        <begin position="1"/>
        <end position="92"/>
    </location>
</feature>
<dbReference type="InterPro" id="IPR021005">
    <property type="entry name" value="Znf_CGNR"/>
</dbReference>
<dbReference type="Gene3D" id="1.10.3300.10">
    <property type="entry name" value="Jann2411-like domain"/>
    <property type="match status" value="1"/>
</dbReference>
<dbReference type="Pfam" id="PF03704">
    <property type="entry name" value="BTAD"/>
    <property type="match status" value="1"/>
</dbReference>
<gene>
    <name evidence="7" type="ORF">FHX34_105806</name>
</gene>
<organism evidence="7 8">
    <name type="scientific">Actinoplanes teichomyceticus</name>
    <dbReference type="NCBI Taxonomy" id="1867"/>
    <lineage>
        <taxon>Bacteria</taxon>
        <taxon>Bacillati</taxon>
        <taxon>Actinomycetota</taxon>
        <taxon>Actinomycetes</taxon>
        <taxon>Micromonosporales</taxon>
        <taxon>Micromonosporaceae</taxon>
        <taxon>Actinoplanes</taxon>
    </lineage>
</organism>
<evidence type="ECO:0000313" key="8">
    <source>
        <dbReference type="Proteomes" id="UP000320239"/>
    </source>
</evidence>
<evidence type="ECO:0000256" key="4">
    <source>
        <dbReference type="ARBA" id="ARBA00023163"/>
    </source>
</evidence>
<protein>
    <submittedName>
        <fullName evidence="7">DNA-binding SARP family transcriptional activator</fullName>
    </submittedName>
</protein>
<dbReference type="PROSITE" id="PS51755">
    <property type="entry name" value="OMPR_PHOB"/>
    <property type="match status" value="1"/>
</dbReference>
<dbReference type="GO" id="GO:0003677">
    <property type="term" value="F:DNA binding"/>
    <property type="evidence" value="ECO:0007669"/>
    <property type="project" value="UniProtKB-UniRule"/>
</dbReference>
<dbReference type="Pfam" id="PF00486">
    <property type="entry name" value="Trans_reg_C"/>
    <property type="match status" value="1"/>
</dbReference>
<dbReference type="GO" id="GO:0000160">
    <property type="term" value="P:phosphorelay signal transduction system"/>
    <property type="evidence" value="ECO:0007669"/>
    <property type="project" value="InterPro"/>
</dbReference>
<dbReference type="InterPro" id="IPR016032">
    <property type="entry name" value="Sig_transdc_resp-reg_C-effctor"/>
</dbReference>
<dbReference type="SUPFAM" id="SSF48452">
    <property type="entry name" value="TPR-like"/>
    <property type="match status" value="1"/>
</dbReference>
<dbReference type="CDD" id="cd15831">
    <property type="entry name" value="BTAD"/>
    <property type="match status" value="1"/>
</dbReference>
<evidence type="ECO:0000259" key="6">
    <source>
        <dbReference type="PROSITE" id="PS51755"/>
    </source>
</evidence>
<dbReference type="AlphaFoldDB" id="A0A561VMV7"/>
<name>A0A561VMV7_ACTTI</name>
<comment type="similarity">
    <text evidence="1">Belongs to the AfsR/DnrI/RedD regulatory family.</text>
</comment>
<evidence type="ECO:0000313" key="7">
    <source>
        <dbReference type="EMBL" id="TWG12938.1"/>
    </source>
</evidence>
<dbReference type="RefSeq" id="WP_122978558.1">
    <property type="nucleotide sequence ID" value="NZ_BOMX01000090.1"/>
</dbReference>
<feature type="domain" description="OmpR/PhoB-type" evidence="6">
    <location>
        <begin position="1"/>
        <end position="92"/>
    </location>
</feature>
<dbReference type="InterPro" id="IPR023286">
    <property type="entry name" value="ABATE_dom_sf"/>
</dbReference>
<dbReference type="Gene3D" id="1.10.10.10">
    <property type="entry name" value="Winged helix-like DNA-binding domain superfamily/Winged helix DNA-binding domain"/>
    <property type="match status" value="1"/>
</dbReference>
<dbReference type="OrthoDB" id="3208838at2"/>
<dbReference type="SMART" id="SM00862">
    <property type="entry name" value="Trans_reg_C"/>
    <property type="match status" value="1"/>
</dbReference>
<keyword evidence="8" id="KW-1185">Reference proteome</keyword>
<dbReference type="SUPFAM" id="SSF160904">
    <property type="entry name" value="Jann2411-like"/>
    <property type="match status" value="1"/>
</dbReference>
<dbReference type="PANTHER" id="PTHR35807">
    <property type="entry name" value="TRANSCRIPTIONAL REGULATOR REDD-RELATED"/>
    <property type="match status" value="1"/>
</dbReference>
<evidence type="ECO:0000256" key="1">
    <source>
        <dbReference type="ARBA" id="ARBA00005820"/>
    </source>
</evidence>
<evidence type="ECO:0000256" key="3">
    <source>
        <dbReference type="ARBA" id="ARBA00023125"/>
    </source>
</evidence>
<dbReference type="Pfam" id="PF11706">
    <property type="entry name" value="zf-CGNR"/>
    <property type="match status" value="1"/>
</dbReference>
<dbReference type="SUPFAM" id="SSF46894">
    <property type="entry name" value="C-terminal effector domain of the bipartite response regulators"/>
    <property type="match status" value="1"/>
</dbReference>
<reference evidence="7 8" key="1">
    <citation type="submission" date="2019-06" db="EMBL/GenBank/DDBJ databases">
        <title>Sequencing the genomes of 1000 actinobacteria strains.</title>
        <authorList>
            <person name="Klenk H.-P."/>
        </authorList>
    </citation>
    <scope>NUCLEOTIDE SEQUENCE [LARGE SCALE GENOMIC DNA]</scope>
    <source>
        <strain evidence="7 8">DSM 43866</strain>
    </source>
</reference>
<dbReference type="InterPro" id="IPR001867">
    <property type="entry name" value="OmpR/PhoB-type_DNA-bd"/>
</dbReference>
<sequence length="440" mass="48723">MDVRLLGPFEVRHDGRVITAATRRQERCLLGILLLRAGRAVPTERLVSLLWDDCPPATARGVVHTYVGRLRQALDPHGLTIVTRHDGYLVDPAGHHLDTDEFVELVRQAAEAPDAAERVRLHDAALALWRGPVLADVAGERLRERLAPQLRELWWAAVCRRAEDLLALGRHDRVVADLTPIVERTTVRERPAALLMTALYRDGRPGEALHRYDVTVKMLRAELDVEPNDKLRELRERILRRDPGLDRPAAPAYAVRVRDQLLPWNVGGHPALEFCNTYAGWQNPHPAGGEWLRGYAALAAWAEHMDLADQATVTRLLRAARRAPAEAAAVLCRARRLRTHLYACLTDPADDRSFAVVAGFARDAAGASVFVRDGSGLGRWVLPGAAGLEIPLHAAANSAAQLLADPRRFTVCACPGPQCGWLFLDPSRRRRFCSIATCAH</sequence>
<dbReference type="InterPro" id="IPR036388">
    <property type="entry name" value="WH-like_DNA-bd_sf"/>
</dbReference>
<dbReference type="Gene3D" id="1.25.40.10">
    <property type="entry name" value="Tetratricopeptide repeat domain"/>
    <property type="match status" value="1"/>
</dbReference>
<dbReference type="GO" id="GO:0006355">
    <property type="term" value="P:regulation of DNA-templated transcription"/>
    <property type="evidence" value="ECO:0007669"/>
    <property type="project" value="InterPro"/>
</dbReference>
<dbReference type="InterPro" id="IPR005158">
    <property type="entry name" value="BTAD"/>
</dbReference>
<keyword evidence="2" id="KW-0805">Transcription regulation</keyword>
<dbReference type="InterPro" id="IPR051677">
    <property type="entry name" value="AfsR-DnrI-RedD_regulator"/>
</dbReference>
<dbReference type="PANTHER" id="PTHR35807:SF1">
    <property type="entry name" value="TRANSCRIPTIONAL REGULATOR REDD"/>
    <property type="match status" value="1"/>
</dbReference>
<keyword evidence="4" id="KW-0804">Transcription</keyword>
<accession>A0A561VMV7</accession>
<dbReference type="Pfam" id="PF07336">
    <property type="entry name" value="ABATE"/>
    <property type="match status" value="1"/>
</dbReference>
<dbReference type="EMBL" id="VIWY01000005">
    <property type="protein sequence ID" value="TWG12938.1"/>
    <property type="molecule type" value="Genomic_DNA"/>
</dbReference>
<keyword evidence="3 5" id="KW-0238">DNA-binding</keyword>
<dbReference type="Proteomes" id="UP000320239">
    <property type="component" value="Unassembled WGS sequence"/>
</dbReference>
<evidence type="ECO:0000256" key="5">
    <source>
        <dbReference type="PROSITE-ProRule" id="PRU01091"/>
    </source>
</evidence>